<gene>
    <name evidence="1" type="ORF">HMPREF9296_1431</name>
</gene>
<proteinExistence type="predicted"/>
<dbReference type="STRING" id="866771.HMPREF9296_1431"/>
<organism evidence="1 2">
    <name type="scientific">Prevotella disiens FB035-09AN</name>
    <dbReference type="NCBI Taxonomy" id="866771"/>
    <lineage>
        <taxon>Bacteria</taxon>
        <taxon>Pseudomonadati</taxon>
        <taxon>Bacteroidota</taxon>
        <taxon>Bacteroidia</taxon>
        <taxon>Bacteroidales</taxon>
        <taxon>Prevotellaceae</taxon>
        <taxon>Prevotella</taxon>
    </lineage>
</organism>
<comment type="caution">
    <text evidence="1">The sequence shown here is derived from an EMBL/GenBank/DDBJ whole genome shotgun (WGS) entry which is preliminary data.</text>
</comment>
<sequence length="44" mass="5077">MSILQSRIQQNNAYEKPNKIVSCKRLLGFFVFLPSLSECKIANF</sequence>
<dbReference type="AlphaFoldDB" id="E1KRX2"/>
<protein>
    <submittedName>
        <fullName evidence="1">Uncharacterized protein</fullName>
    </submittedName>
</protein>
<dbReference type="EMBL" id="AEDO01000046">
    <property type="protein sequence ID" value="EFL45527.1"/>
    <property type="molecule type" value="Genomic_DNA"/>
</dbReference>
<dbReference type="Proteomes" id="UP000003610">
    <property type="component" value="Unassembled WGS sequence"/>
</dbReference>
<accession>E1KRX2</accession>
<name>E1KRX2_9BACT</name>
<reference evidence="1 2" key="1">
    <citation type="submission" date="2010-08" db="EMBL/GenBank/DDBJ databases">
        <authorList>
            <person name="Durkin A.S."/>
            <person name="Madupu R."/>
            <person name="Torralba M."/>
            <person name="Gillis M."/>
            <person name="Methe B."/>
            <person name="Sutton G."/>
            <person name="Nelson K.E."/>
        </authorList>
    </citation>
    <scope>NUCLEOTIDE SEQUENCE [LARGE SCALE GENOMIC DNA]</scope>
    <source>
        <strain evidence="1 2">FB035-09AN</strain>
    </source>
</reference>
<evidence type="ECO:0000313" key="2">
    <source>
        <dbReference type="Proteomes" id="UP000003610"/>
    </source>
</evidence>
<evidence type="ECO:0000313" key="1">
    <source>
        <dbReference type="EMBL" id="EFL45527.1"/>
    </source>
</evidence>